<dbReference type="AlphaFoldDB" id="A0A8T4HE43"/>
<comment type="caution">
    <text evidence="1">The sequence shown here is derived from an EMBL/GenBank/DDBJ whole genome shotgun (WGS) entry which is preliminary data.</text>
</comment>
<evidence type="ECO:0000313" key="2">
    <source>
        <dbReference type="Proteomes" id="UP000679691"/>
    </source>
</evidence>
<accession>A0A8T4HE43</accession>
<dbReference type="Proteomes" id="UP000679691">
    <property type="component" value="Unassembled WGS sequence"/>
</dbReference>
<organism evidence="1 2">
    <name type="scientific">Rhinopithecimicrobium faecis</name>
    <dbReference type="NCBI Taxonomy" id="2820698"/>
    <lineage>
        <taxon>Bacteria</taxon>
        <taxon>Pseudomonadati</taxon>
        <taxon>Bacteroidota</taxon>
        <taxon>Sphingobacteriia</taxon>
        <taxon>Sphingobacteriales</taxon>
        <taxon>Sphingobacteriaceae</taxon>
        <taxon>Rhinopithecimicrobium</taxon>
    </lineage>
</organism>
<evidence type="ECO:0000313" key="1">
    <source>
        <dbReference type="EMBL" id="MBP3944585.1"/>
    </source>
</evidence>
<reference evidence="1" key="1">
    <citation type="submission" date="2021-03" db="EMBL/GenBank/DDBJ databases">
        <authorList>
            <person name="Lu T."/>
            <person name="Wang Q."/>
            <person name="Han X."/>
        </authorList>
    </citation>
    <scope>NUCLEOTIDE SEQUENCE</scope>
    <source>
        <strain evidence="1">WQ 2009</strain>
    </source>
</reference>
<name>A0A8T4HE43_9SPHI</name>
<dbReference type="EMBL" id="JAGKSB010000029">
    <property type="protein sequence ID" value="MBP3944585.1"/>
    <property type="molecule type" value="Genomic_DNA"/>
</dbReference>
<proteinExistence type="predicted"/>
<protein>
    <submittedName>
        <fullName evidence="1">Uncharacterized protein</fullName>
    </submittedName>
</protein>
<gene>
    <name evidence="1" type="ORF">J5U18_13690</name>
</gene>
<keyword evidence="2" id="KW-1185">Reference proteome</keyword>
<dbReference type="RefSeq" id="WP_353548097.1">
    <property type="nucleotide sequence ID" value="NZ_JAGKSB010000029.1"/>
</dbReference>
<sequence>MKSFKNFISIISVLTLSLGVVWRHIKSVDRFIVKNDEDAIESLLKTDADKVKFRKEVDQLIRENGDSKVIHINNKEITISI</sequence>